<dbReference type="InterPro" id="IPR010753">
    <property type="entry name" value="DUF1330"/>
</dbReference>
<proteinExistence type="predicted"/>
<dbReference type="Pfam" id="PF07045">
    <property type="entry name" value="DUF1330"/>
    <property type="match status" value="1"/>
</dbReference>
<organism evidence="2 3">
    <name type="scientific">Salibaculum griseiflavum</name>
    <dbReference type="NCBI Taxonomy" id="1914409"/>
    <lineage>
        <taxon>Bacteria</taxon>
        <taxon>Pseudomonadati</taxon>
        <taxon>Pseudomonadota</taxon>
        <taxon>Alphaproteobacteria</taxon>
        <taxon>Rhodobacterales</taxon>
        <taxon>Roseobacteraceae</taxon>
        <taxon>Salibaculum</taxon>
    </lineage>
</organism>
<comment type="caution">
    <text evidence="2">The sequence shown here is derived from an EMBL/GenBank/DDBJ whole genome shotgun (WGS) entry which is preliminary data.</text>
</comment>
<dbReference type="PANTHER" id="PTHR41521">
    <property type="match status" value="1"/>
</dbReference>
<dbReference type="EMBL" id="QETF01000005">
    <property type="protein sequence ID" value="PWG17451.1"/>
    <property type="molecule type" value="Genomic_DNA"/>
</dbReference>
<dbReference type="SUPFAM" id="SSF54909">
    <property type="entry name" value="Dimeric alpha+beta barrel"/>
    <property type="match status" value="1"/>
</dbReference>
<reference evidence="3" key="1">
    <citation type="submission" date="2018-05" db="EMBL/GenBank/DDBJ databases">
        <authorList>
            <person name="Du Z."/>
            <person name="Wang X."/>
        </authorList>
    </citation>
    <scope>NUCLEOTIDE SEQUENCE [LARGE SCALE GENOMIC DNA]</scope>
    <source>
        <strain evidence="3">WDS4C29</strain>
    </source>
</reference>
<accession>A0A2V1P4N6</accession>
<feature type="domain" description="DUF1330" evidence="1">
    <location>
        <begin position="2"/>
        <end position="92"/>
    </location>
</feature>
<dbReference type="Gene3D" id="3.30.70.100">
    <property type="match status" value="1"/>
</dbReference>
<dbReference type="AlphaFoldDB" id="A0A2V1P4N6"/>
<evidence type="ECO:0000313" key="2">
    <source>
        <dbReference type="EMBL" id="PWG17451.1"/>
    </source>
</evidence>
<protein>
    <submittedName>
        <fullName evidence="2">DUF1330 domain-containing protein</fullName>
    </submittedName>
</protein>
<keyword evidence="3" id="KW-1185">Reference proteome</keyword>
<dbReference type="PANTHER" id="PTHR41521:SF4">
    <property type="entry name" value="BLR0684 PROTEIN"/>
    <property type="match status" value="1"/>
</dbReference>
<dbReference type="Proteomes" id="UP000245293">
    <property type="component" value="Unassembled WGS sequence"/>
</dbReference>
<evidence type="ECO:0000259" key="1">
    <source>
        <dbReference type="Pfam" id="PF07045"/>
    </source>
</evidence>
<sequence>MPALWIAHVTVTDPESYGEYAKLAGPAIAAHGGKFLARGGRFVQLEGKERPRNVVARFPSVEAAVACYNSPDYQQALSHARGASERDLMVLEIDE</sequence>
<gene>
    <name evidence="2" type="ORF">DFK10_06710</name>
</gene>
<name>A0A2V1P4N6_9RHOB</name>
<evidence type="ECO:0000313" key="3">
    <source>
        <dbReference type="Proteomes" id="UP000245293"/>
    </source>
</evidence>
<dbReference type="InterPro" id="IPR011008">
    <property type="entry name" value="Dimeric_a/b-barrel"/>
</dbReference>
<dbReference type="OrthoDB" id="9806380at2"/>
<dbReference type="RefSeq" id="WP_109387886.1">
    <property type="nucleotide sequence ID" value="NZ_QETF01000005.1"/>
</dbReference>